<protein>
    <submittedName>
        <fullName evidence="1">7679_t:CDS:1</fullName>
    </submittedName>
</protein>
<name>A0A9N8WGT8_FUNMO</name>
<keyword evidence="2" id="KW-1185">Reference proteome</keyword>
<evidence type="ECO:0000313" key="1">
    <source>
        <dbReference type="EMBL" id="CAG8484072.1"/>
    </source>
</evidence>
<sequence length="458" mass="51916">MVIKDVSVRRLSIQGSRRVRDPVTLVQCQSLGVLHDRASKFQEKLNVFEKFFFQKLELTLYQRMKHSLKFITISTFFIATLISPNQTSSIKCFDHPNSLNFHQRIPVNCNFSTRSLKTKRKSSNDKFQINFTCGIDDKKLCDKVQKSFESAGQIIDATISLRNPITVDASFYDFCKTDNQCSNDNKIVAGGANPARTIALMDEEGVERHYPQALVKQLPFERHPDFGPFDILAKFNSEADYWFEGDESQIKPNQADFQLVVLHELIHGLGFYSSWNDFFDFVNPQGLTPIPSVEGELNENSGMIFNGFIENIFDKYLIFLSSGEYASNITTIINTIVNEKGKFYETPKDFIIKFKSSPQYLQSQMMLKTATIPFSLGFLPKNANDSSEAIVLETTLNPFQTGSSLGHFDYKTYMNTSDFLMTYKQDSGLTLGDYMSIGGNYTGGPIGPKLRQVLKTMG</sequence>
<organism evidence="1 2">
    <name type="scientific">Funneliformis mosseae</name>
    <name type="common">Endomycorrhizal fungus</name>
    <name type="synonym">Glomus mosseae</name>
    <dbReference type="NCBI Taxonomy" id="27381"/>
    <lineage>
        <taxon>Eukaryota</taxon>
        <taxon>Fungi</taxon>
        <taxon>Fungi incertae sedis</taxon>
        <taxon>Mucoromycota</taxon>
        <taxon>Glomeromycotina</taxon>
        <taxon>Glomeromycetes</taxon>
        <taxon>Glomerales</taxon>
        <taxon>Glomeraceae</taxon>
        <taxon>Funneliformis</taxon>
    </lineage>
</organism>
<gene>
    <name evidence="1" type="ORF">FMOSSE_LOCUS3179</name>
</gene>
<reference evidence="1" key="1">
    <citation type="submission" date="2021-06" db="EMBL/GenBank/DDBJ databases">
        <authorList>
            <person name="Kallberg Y."/>
            <person name="Tangrot J."/>
            <person name="Rosling A."/>
        </authorList>
    </citation>
    <scope>NUCLEOTIDE SEQUENCE</scope>
    <source>
        <strain evidence="1">87-6 pot B 2015</strain>
    </source>
</reference>
<dbReference type="EMBL" id="CAJVPP010000451">
    <property type="protein sequence ID" value="CAG8484072.1"/>
    <property type="molecule type" value="Genomic_DNA"/>
</dbReference>
<accession>A0A9N8WGT8</accession>
<comment type="caution">
    <text evidence="1">The sequence shown here is derived from an EMBL/GenBank/DDBJ whole genome shotgun (WGS) entry which is preliminary data.</text>
</comment>
<proteinExistence type="predicted"/>
<dbReference type="Proteomes" id="UP000789375">
    <property type="component" value="Unassembled WGS sequence"/>
</dbReference>
<dbReference type="AlphaFoldDB" id="A0A9N8WGT8"/>
<evidence type="ECO:0000313" key="2">
    <source>
        <dbReference type="Proteomes" id="UP000789375"/>
    </source>
</evidence>